<accession>A0A1G7IGL0</accession>
<gene>
    <name evidence="2" type="ORF">SAMN05421720_1411</name>
</gene>
<keyword evidence="3" id="KW-1185">Reference proteome</keyword>
<evidence type="ECO:0000313" key="3">
    <source>
        <dbReference type="Proteomes" id="UP000199412"/>
    </source>
</evidence>
<dbReference type="EMBL" id="FNAP01000041">
    <property type="protein sequence ID" value="SDF11832.1"/>
    <property type="molecule type" value="Genomic_DNA"/>
</dbReference>
<dbReference type="Proteomes" id="UP000199412">
    <property type="component" value="Unassembled WGS sequence"/>
</dbReference>
<protein>
    <submittedName>
        <fullName evidence="2">Transposase DDE domain group 1</fullName>
    </submittedName>
</protein>
<dbReference type="OrthoDB" id="7316481at2"/>
<dbReference type="InterPro" id="IPR025668">
    <property type="entry name" value="Tnp_DDE_dom"/>
</dbReference>
<evidence type="ECO:0000313" key="2">
    <source>
        <dbReference type="EMBL" id="SDF11832.1"/>
    </source>
</evidence>
<dbReference type="RefSeq" id="WP_092788193.1">
    <property type="nucleotide sequence ID" value="NZ_FNAP01000041.1"/>
</dbReference>
<feature type="non-terminal residue" evidence="2">
    <location>
        <position position="405"/>
    </location>
</feature>
<reference evidence="2 3" key="1">
    <citation type="submission" date="2016-10" db="EMBL/GenBank/DDBJ databases">
        <authorList>
            <person name="de Groot N.N."/>
        </authorList>
    </citation>
    <scope>NUCLEOTIDE SEQUENCE [LARGE SCALE GENOMIC DNA]</scope>
    <source>
        <strain evidence="2 3">ATCC 700224</strain>
    </source>
</reference>
<feature type="domain" description="Transposase DDE" evidence="1">
    <location>
        <begin position="8"/>
        <end position="404"/>
    </location>
</feature>
<proteinExistence type="predicted"/>
<dbReference type="Pfam" id="PF13701">
    <property type="entry name" value="DDE_Tnp_1_4"/>
    <property type="match status" value="1"/>
</dbReference>
<name>A0A1G7IGL0_9PROT</name>
<dbReference type="AlphaFoldDB" id="A0A1G7IGL0"/>
<dbReference type="NCBIfam" id="NF033539">
    <property type="entry name" value="transpos_IS1380"/>
    <property type="match status" value="1"/>
</dbReference>
<organism evidence="2 3">
    <name type="scientific">Rhodospira trueperi</name>
    <dbReference type="NCBI Taxonomy" id="69960"/>
    <lineage>
        <taxon>Bacteria</taxon>
        <taxon>Pseudomonadati</taxon>
        <taxon>Pseudomonadota</taxon>
        <taxon>Alphaproteobacteria</taxon>
        <taxon>Rhodospirillales</taxon>
        <taxon>Rhodospirillaceae</taxon>
        <taxon>Rhodospira</taxon>
    </lineage>
</organism>
<dbReference type="InterPro" id="IPR047960">
    <property type="entry name" value="Transpos_IS1380"/>
</dbReference>
<sequence>MLFSEFGPRAVIAAFDGGEITSDAGGLLLREAATRLDLFPRMAACFEDHRDPGRVRHPLADLLAQRVTGIALGYENLTDHDSLRHDPLLKLMATPKARGADRPAPLAGSSTLGRVERSFEDSDRRYHKITAQPNRLQDLYVDLFTGSHDTPPERIVLDIDATDVETHGHQIGGFFNGTYEHRCFLPLYVTCGPHLLLAKLRHGNVDGAKGAKAAIKRIVGRIRKAWPTVQILVRGDSGFARPNLMSWCEANGVDYIFGLARNTVLLHKARKVRSRAAVDFMATGRTALAFGHFTHMTRSKSWTRPRHVIVKVLHRAGREQRCRFLVTSLDWNSKPVIEAMRQARDAREQTDQEPPRDLMPRVIYEAIYCPRGDMENRIKECQLDLFGHRASAHAFKANQTRLILA</sequence>
<evidence type="ECO:0000259" key="1">
    <source>
        <dbReference type="Pfam" id="PF13701"/>
    </source>
</evidence>